<sequence length="76" mass="9270">MNRYKIILTQNHSLDRRYKRMVEIIMKTSKLDYIDSRKESWNEVVNGLDTYEINLNLTEEEVRSLKNNFFEVQELI</sequence>
<proteinExistence type="predicted"/>
<organism evidence="1">
    <name type="scientific">Clostridium perfringens</name>
    <dbReference type="NCBI Taxonomy" id="1502"/>
    <lineage>
        <taxon>Bacteria</taxon>
        <taxon>Bacillati</taxon>
        <taxon>Bacillota</taxon>
        <taxon>Clostridia</taxon>
        <taxon>Eubacteriales</taxon>
        <taxon>Clostridiaceae</taxon>
        <taxon>Clostridium</taxon>
    </lineage>
</organism>
<dbReference type="RefSeq" id="WP_415330368.1">
    <property type="nucleotide sequence ID" value="NZ_JBCANC010000018.1"/>
</dbReference>
<reference evidence="1" key="2">
    <citation type="submission" date="2020-07" db="EMBL/GenBank/DDBJ databases">
        <authorList>
            <consortium name="NCBI Pathogen Detection Project"/>
        </authorList>
    </citation>
    <scope>NUCLEOTIDE SEQUENCE</scope>
    <source>
        <strain evidence="1">C8</strain>
    </source>
</reference>
<evidence type="ECO:0000313" key="1">
    <source>
        <dbReference type="EMBL" id="HAT4308345.1"/>
    </source>
</evidence>
<dbReference type="AlphaFoldDB" id="A0A8H9QY80"/>
<protein>
    <submittedName>
        <fullName evidence="1">Uncharacterized protein</fullName>
    </submittedName>
</protein>
<comment type="caution">
    <text evidence="1">The sequence shown here is derived from an EMBL/GenBank/DDBJ whole genome shotgun (WGS) entry which is preliminary data.</text>
</comment>
<dbReference type="EMBL" id="DACTCB010000011">
    <property type="protein sequence ID" value="HAT4308345.1"/>
    <property type="molecule type" value="Genomic_DNA"/>
</dbReference>
<accession>A0A8H9QY80</accession>
<dbReference type="Proteomes" id="UP000859547">
    <property type="component" value="Unassembled WGS sequence"/>
</dbReference>
<reference evidence="1" key="1">
    <citation type="journal article" date="2018" name="Genome Biol.">
        <title>SKESA: strategic k-mer extension for scrupulous assemblies.</title>
        <authorList>
            <person name="Souvorov A."/>
            <person name="Agarwala R."/>
            <person name="Lipman D.J."/>
        </authorList>
    </citation>
    <scope>NUCLEOTIDE SEQUENCE</scope>
    <source>
        <strain evidence="1">C8</strain>
    </source>
</reference>
<gene>
    <name evidence="1" type="ORF">I9080_002156</name>
</gene>
<name>A0A8H9QY80_CLOPF</name>